<dbReference type="Proteomes" id="UP000179237">
    <property type="component" value="Unassembled WGS sequence"/>
</dbReference>
<dbReference type="AlphaFoldDB" id="A0A1F5FPQ1"/>
<gene>
    <name evidence="1" type="ORF">A2572_04335</name>
</gene>
<name>A0A1F5FPQ1_9BACT</name>
<evidence type="ECO:0000313" key="2">
    <source>
        <dbReference type="Proteomes" id="UP000179237"/>
    </source>
</evidence>
<reference evidence="1 2" key="1">
    <citation type="journal article" date="2016" name="Nat. Commun.">
        <title>Thousands of microbial genomes shed light on interconnected biogeochemical processes in an aquifer system.</title>
        <authorList>
            <person name="Anantharaman K."/>
            <person name="Brown C.T."/>
            <person name="Hug L.A."/>
            <person name="Sharon I."/>
            <person name="Castelle C.J."/>
            <person name="Probst A.J."/>
            <person name="Thomas B.C."/>
            <person name="Singh A."/>
            <person name="Wilkins M.J."/>
            <person name="Karaoz U."/>
            <person name="Brodie E.L."/>
            <person name="Williams K.H."/>
            <person name="Hubbard S.S."/>
            <person name="Banfield J.F."/>
        </authorList>
    </citation>
    <scope>NUCLEOTIDE SEQUENCE [LARGE SCALE GENOMIC DNA]</scope>
</reference>
<accession>A0A1F5FPQ1</accession>
<evidence type="ECO:0000313" key="1">
    <source>
        <dbReference type="EMBL" id="OGD81583.1"/>
    </source>
</evidence>
<organism evidence="1 2">
    <name type="scientific">Candidatus Collierbacteria bacterium RIFOXYD1_FULL_40_9</name>
    <dbReference type="NCBI Taxonomy" id="1817731"/>
    <lineage>
        <taxon>Bacteria</taxon>
        <taxon>Candidatus Collieribacteriota</taxon>
    </lineage>
</organism>
<sequence length="112" mass="12989">MSEDFVARLFFVDDLCPSCPMYVFVNHKWQRAKLGETPVAGDHIVLDMRTEKIVNKNGGYRKMAPREKRLWNGSYPDGMPVSNARVDHHDLDELEDMLLLDTPTERLRATRI</sequence>
<proteinExistence type="predicted"/>
<protein>
    <submittedName>
        <fullName evidence="1">Uncharacterized protein</fullName>
    </submittedName>
</protein>
<dbReference type="EMBL" id="MFAQ01000041">
    <property type="protein sequence ID" value="OGD81583.1"/>
    <property type="molecule type" value="Genomic_DNA"/>
</dbReference>
<comment type="caution">
    <text evidence="1">The sequence shown here is derived from an EMBL/GenBank/DDBJ whole genome shotgun (WGS) entry which is preliminary data.</text>
</comment>